<dbReference type="EMBL" id="GBRH01257556">
    <property type="protein sequence ID" value="JAD40339.1"/>
    <property type="molecule type" value="Transcribed_RNA"/>
</dbReference>
<proteinExistence type="predicted"/>
<accession>A0A0A8ZLN9</accession>
<sequence length="95" mass="11097">MWSLKAHTRPSKLCAHWDWKYKKYMHVGTTVCCFAKSMKTWKNVSFAVHRDTRGPVMRVSIPMKVKRKDPRQGGVIFSCNPPIEALFLQTRSMLK</sequence>
<name>A0A0A8ZLN9_ARUDO</name>
<evidence type="ECO:0000313" key="1">
    <source>
        <dbReference type="EMBL" id="JAD40339.1"/>
    </source>
</evidence>
<reference evidence="1" key="2">
    <citation type="journal article" date="2015" name="Data Brief">
        <title>Shoot transcriptome of the giant reed, Arundo donax.</title>
        <authorList>
            <person name="Barrero R.A."/>
            <person name="Guerrero F.D."/>
            <person name="Moolhuijzen P."/>
            <person name="Goolsby J.A."/>
            <person name="Tidwell J."/>
            <person name="Bellgard S.E."/>
            <person name="Bellgard M.I."/>
        </authorList>
    </citation>
    <scope>NUCLEOTIDE SEQUENCE</scope>
    <source>
        <tissue evidence="1">Shoot tissue taken approximately 20 cm above the soil surface</tissue>
    </source>
</reference>
<protein>
    <submittedName>
        <fullName evidence="1">Uncharacterized protein</fullName>
    </submittedName>
</protein>
<reference evidence="1" key="1">
    <citation type="submission" date="2014-09" db="EMBL/GenBank/DDBJ databases">
        <authorList>
            <person name="Magalhaes I.L.F."/>
            <person name="Oliveira U."/>
            <person name="Santos F.R."/>
            <person name="Vidigal T.H.D.A."/>
            <person name="Brescovit A.D."/>
            <person name="Santos A.J."/>
        </authorList>
    </citation>
    <scope>NUCLEOTIDE SEQUENCE</scope>
    <source>
        <tissue evidence="1">Shoot tissue taken approximately 20 cm above the soil surface</tissue>
    </source>
</reference>
<dbReference type="AlphaFoldDB" id="A0A0A8ZLN9"/>
<organism evidence="1">
    <name type="scientific">Arundo donax</name>
    <name type="common">Giant reed</name>
    <name type="synonym">Donax arundinaceus</name>
    <dbReference type="NCBI Taxonomy" id="35708"/>
    <lineage>
        <taxon>Eukaryota</taxon>
        <taxon>Viridiplantae</taxon>
        <taxon>Streptophyta</taxon>
        <taxon>Embryophyta</taxon>
        <taxon>Tracheophyta</taxon>
        <taxon>Spermatophyta</taxon>
        <taxon>Magnoliopsida</taxon>
        <taxon>Liliopsida</taxon>
        <taxon>Poales</taxon>
        <taxon>Poaceae</taxon>
        <taxon>PACMAD clade</taxon>
        <taxon>Arundinoideae</taxon>
        <taxon>Arundineae</taxon>
        <taxon>Arundo</taxon>
    </lineage>
</organism>